<reference evidence="1 2" key="1">
    <citation type="journal article" date="2011" name="J. Bacteriol.">
        <title>Genome sequence of strain IMCC3088, a proteorhodopsin-containing marine bacterium belonging to the OM60/NOR5 clade.</title>
        <authorList>
            <person name="Jang Y."/>
            <person name="Oh H.M."/>
            <person name="Kang I."/>
            <person name="Lee K."/>
            <person name="Yang S.J."/>
            <person name="Cho J.C."/>
        </authorList>
    </citation>
    <scope>NUCLEOTIDE SEQUENCE [LARGE SCALE GENOMIC DNA]</scope>
    <source>
        <strain evidence="1 2">IMCC3088</strain>
    </source>
</reference>
<dbReference type="PANTHER" id="PTHR36920">
    <property type="match status" value="1"/>
</dbReference>
<dbReference type="GO" id="GO:0055085">
    <property type="term" value="P:transmembrane transport"/>
    <property type="evidence" value="ECO:0007669"/>
    <property type="project" value="TreeGrafter"/>
</dbReference>
<accession>F3KZM8</accession>
<dbReference type="Proteomes" id="UP000005615">
    <property type="component" value="Unassembled WGS sequence"/>
</dbReference>
<dbReference type="SUPFAM" id="SSF56925">
    <property type="entry name" value="OMPA-like"/>
    <property type="match status" value="1"/>
</dbReference>
<evidence type="ECO:0000313" key="1">
    <source>
        <dbReference type="EMBL" id="EGG30457.1"/>
    </source>
</evidence>
<dbReference type="InterPro" id="IPR005618">
    <property type="entry name" value="OMPW"/>
</dbReference>
<evidence type="ECO:0000313" key="2">
    <source>
        <dbReference type="Proteomes" id="UP000005615"/>
    </source>
</evidence>
<dbReference type="PANTHER" id="PTHR36920:SF1">
    <property type="entry name" value="OUTER MEMBRANE PROTEIN W"/>
    <property type="match status" value="1"/>
</dbReference>
<dbReference type="InterPro" id="IPR011250">
    <property type="entry name" value="OMP/PagP_B-barrel"/>
</dbReference>
<dbReference type="Pfam" id="PF03922">
    <property type="entry name" value="OmpW"/>
    <property type="match status" value="1"/>
</dbReference>
<protein>
    <submittedName>
        <fullName evidence="1">Outer membrane protein W</fullName>
    </submittedName>
</protein>
<organism evidence="1 2">
    <name type="scientific">Aequoribacter fuscus</name>
    <dbReference type="NCBI Taxonomy" id="2518989"/>
    <lineage>
        <taxon>Bacteria</taxon>
        <taxon>Pseudomonadati</taxon>
        <taxon>Pseudomonadota</taxon>
        <taxon>Gammaproteobacteria</taxon>
        <taxon>Cellvibrionales</taxon>
        <taxon>Halieaceae</taxon>
        <taxon>Aequoribacter</taxon>
    </lineage>
</organism>
<dbReference type="AlphaFoldDB" id="F3KZM8"/>
<dbReference type="GO" id="GO:0019867">
    <property type="term" value="C:outer membrane"/>
    <property type="evidence" value="ECO:0007669"/>
    <property type="project" value="InterPro"/>
</dbReference>
<proteinExistence type="predicted"/>
<dbReference type="EMBL" id="AEIG01000014">
    <property type="protein sequence ID" value="EGG30457.1"/>
    <property type="molecule type" value="Genomic_DNA"/>
</dbReference>
<name>F3KZM8_9GAMM</name>
<comment type="caution">
    <text evidence="1">The sequence shown here is derived from an EMBL/GenBank/DDBJ whole genome shotgun (WGS) entry which is preliminary data.</text>
</comment>
<dbReference type="OrthoDB" id="9807574at2"/>
<dbReference type="eggNOG" id="COG3047">
    <property type="taxonomic scope" value="Bacteria"/>
</dbReference>
<dbReference type="STRING" id="2518989.IMCC3088_434"/>
<sequence length="230" mass="24469">MKKRAWISPLLAAAGLAMATGNVNAYEAGDWIVRAGAATVAPDEKSDSVVLPTAPATVLPGVSVDNDTQLSLMGIYMVSDSLGLEVLAATPFSHNIQLNGANIPAGDTKHLPPTVSLQWYPRGGSQGWQPYLGLGLNYTAFFSEDPSQELADTLGALLGANRVGLQLEDSFGLAAQAGVDIPLNDQWSVNFGVWWVDIDTTAKVKTDVGTVKFDVELDPMVYNIGIAYRF</sequence>
<dbReference type="RefSeq" id="WP_009574869.1">
    <property type="nucleotide sequence ID" value="NZ_AEIG01000014.1"/>
</dbReference>
<keyword evidence="2" id="KW-1185">Reference proteome</keyword>
<gene>
    <name evidence="1" type="ORF">IMCC3088_434</name>
</gene>
<dbReference type="Gene3D" id="2.40.160.20">
    <property type="match status" value="1"/>
</dbReference>